<gene>
    <name evidence="1" type="ORF">HMPREF1015_02988</name>
</gene>
<evidence type="ECO:0000313" key="1">
    <source>
        <dbReference type="EMBL" id="EHL78960.1"/>
    </source>
</evidence>
<dbReference type="RefSeq" id="WP_003353139.1">
    <property type="nucleotide sequence ID" value="NZ_JH414744.1"/>
</dbReference>
<reference evidence="1 2" key="1">
    <citation type="submission" date="2011-09" db="EMBL/GenBank/DDBJ databases">
        <title>The Genome Sequence of Bacillus smithii 7_3_47FAA.</title>
        <authorList>
            <consortium name="The Broad Institute Genome Sequencing Platform"/>
            <person name="Earl A."/>
            <person name="Ward D."/>
            <person name="Feldgarden M."/>
            <person name="Gevers D."/>
            <person name="Daigneault M."/>
            <person name="Strauss J."/>
            <person name="Allen-Vercoe E."/>
            <person name="Young S.K."/>
            <person name="Zeng Q."/>
            <person name="Gargeya S."/>
            <person name="Fitzgerald M."/>
            <person name="Haas B."/>
            <person name="Abouelleil A."/>
            <person name="Alvarado L."/>
            <person name="Arachchi H.M."/>
            <person name="Berlin A."/>
            <person name="Brown A."/>
            <person name="Chapman S.B."/>
            <person name="Chen Z."/>
            <person name="Dunbar C."/>
            <person name="Freedman E."/>
            <person name="Gearin G."/>
            <person name="Goldberg J."/>
            <person name="Griggs A."/>
            <person name="Gujja S."/>
            <person name="Heiman D."/>
            <person name="Howarth C."/>
            <person name="Larson L."/>
            <person name="Lui A."/>
            <person name="MacDonald P.J.P."/>
            <person name="Montmayeur A."/>
            <person name="Murphy C."/>
            <person name="Neiman D."/>
            <person name="Pearson M."/>
            <person name="Priest M."/>
            <person name="Roberts A."/>
            <person name="Saif S."/>
            <person name="Shea T."/>
            <person name="Shenoy N."/>
            <person name="Sisk P."/>
            <person name="Stolte C."/>
            <person name="Sykes S."/>
            <person name="Wortman J."/>
            <person name="Nusbaum C."/>
            <person name="Birren B."/>
        </authorList>
    </citation>
    <scope>NUCLEOTIDE SEQUENCE [LARGE SCALE GENOMIC DNA]</scope>
    <source>
        <strain evidence="1 2">7_3_47FAA</strain>
    </source>
</reference>
<dbReference type="PATRIC" id="fig|665952.3.peg.848"/>
<evidence type="ECO:0000313" key="2">
    <source>
        <dbReference type="Proteomes" id="UP000011747"/>
    </source>
</evidence>
<comment type="caution">
    <text evidence="1">The sequence shown here is derived from an EMBL/GenBank/DDBJ whole genome shotgun (WGS) entry which is preliminary data.</text>
</comment>
<dbReference type="Proteomes" id="UP000011747">
    <property type="component" value="Unassembled WGS sequence"/>
</dbReference>
<proteinExistence type="predicted"/>
<dbReference type="EMBL" id="ACWF01000043">
    <property type="protein sequence ID" value="EHL78960.1"/>
    <property type="molecule type" value="Genomic_DNA"/>
</dbReference>
<name>G9QIR1_9BACI</name>
<keyword evidence="2" id="KW-1185">Reference proteome</keyword>
<sequence>MAEITAQAYQALRNYIQSNWKYIELRDDSGNAIVRLSPSDSRVTWTHNAGDQTLKLQVIIKGSDVDIQKPKTFAKSAIYDVATGGNAYSVESFTPFTVESDQDELTVIHEIQVPKV</sequence>
<dbReference type="HOGENOM" id="CLU_2083767_0_0_9"/>
<accession>G9QIR1</accession>
<dbReference type="AlphaFoldDB" id="G9QIR1"/>
<organism evidence="1 2">
    <name type="scientific">Bacillus smithii 7_3_47FAA</name>
    <dbReference type="NCBI Taxonomy" id="665952"/>
    <lineage>
        <taxon>Bacteria</taxon>
        <taxon>Bacillati</taxon>
        <taxon>Bacillota</taxon>
        <taxon>Bacilli</taxon>
        <taxon>Bacillales</taxon>
        <taxon>Bacillaceae</taxon>
        <taxon>Bacillus</taxon>
    </lineage>
</organism>
<protein>
    <submittedName>
        <fullName evidence="1">Uncharacterized protein</fullName>
    </submittedName>
</protein>